<feature type="domain" description="Chorismate-utilising enzyme C-terminal" evidence="1">
    <location>
        <begin position="1"/>
        <end position="38"/>
    </location>
</feature>
<evidence type="ECO:0000259" key="1">
    <source>
        <dbReference type="Pfam" id="PF00425"/>
    </source>
</evidence>
<dbReference type="AlphaFoldDB" id="A0A382NCD8"/>
<dbReference type="Pfam" id="PF00425">
    <property type="entry name" value="Chorismate_bind"/>
    <property type="match status" value="1"/>
</dbReference>
<dbReference type="SUPFAM" id="SSF56322">
    <property type="entry name" value="ADC synthase"/>
    <property type="match status" value="1"/>
</dbReference>
<dbReference type="InterPro" id="IPR005801">
    <property type="entry name" value="ADC_synthase"/>
</dbReference>
<dbReference type="PANTHER" id="PTHR42839:SF2">
    <property type="entry name" value="ISOCHORISMATE SYNTHASE ENTC"/>
    <property type="match status" value="1"/>
</dbReference>
<dbReference type="EMBL" id="UINC01098985">
    <property type="protein sequence ID" value="SVC57917.1"/>
    <property type="molecule type" value="Genomic_DNA"/>
</dbReference>
<proteinExistence type="predicted"/>
<organism evidence="2">
    <name type="scientific">marine metagenome</name>
    <dbReference type="NCBI Taxonomy" id="408172"/>
    <lineage>
        <taxon>unclassified sequences</taxon>
        <taxon>metagenomes</taxon>
        <taxon>ecological metagenomes</taxon>
    </lineage>
</organism>
<dbReference type="InterPro" id="IPR015890">
    <property type="entry name" value="Chorismate_C"/>
</dbReference>
<dbReference type="Gene3D" id="3.60.120.10">
    <property type="entry name" value="Anthranilate synthase"/>
    <property type="match status" value="1"/>
</dbReference>
<reference evidence="2" key="1">
    <citation type="submission" date="2018-05" db="EMBL/GenBank/DDBJ databases">
        <authorList>
            <person name="Lanie J.A."/>
            <person name="Ng W.-L."/>
            <person name="Kazmierczak K.M."/>
            <person name="Andrzejewski T.M."/>
            <person name="Davidsen T.M."/>
            <person name="Wayne K.J."/>
            <person name="Tettelin H."/>
            <person name="Glass J.I."/>
            <person name="Rusch D."/>
            <person name="Podicherti R."/>
            <person name="Tsui H.-C.T."/>
            <person name="Winkler M.E."/>
        </authorList>
    </citation>
    <scope>NUCLEOTIDE SEQUENCE</scope>
</reference>
<accession>A0A382NCD8</accession>
<feature type="non-terminal residue" evidence="2">
    <location>
        <position position="1"/>
    </location>
</feature>
<evidence type="ECO:0000313" key="2">
    <source>
        <dbReference type="EMBL" id="SVC57917.1"/>
    </source>
</evidence>
<name>A0A382NCD8_9ZZZZ</name>
<dbReference type="PANTHER" id="PTHR42839">
    <property type="entry name" value="ISOCHORISMATE SYNTHASE ENTC"/>
    <property type="match status" value="1"/>
</dbReference>
<protein>
    <recommendedName>
        <fullName evidence="1">Chorismate-utilising enzyme C-terminal domain-containing protein</fullName>
    </recommendedName>
</protein>
<sequence length="48" mass="5258">NIIIRSIVICDETASFHVGAGIVADSNPQKEYQETLDKAMAMIQVLSH</sequence>
<gene>
    <name evidence="2" type="ORF">METZ01_LOCUS310771</name>
</gene>